<accession>A0A0D6EMH5</accession>
<evidence type="ECO:0000256" key="1">
    <source>
        <dbReference type="ARBA" id="ARBA00004434"/>
    </source>
</evidence>
<keyword evidence="8" id="KW-0143">Chaperone</keyword>
<keyword evidence="5" id="KW-1133">Transmembrane helix</keyword>
<dbReference type="GO" id="GO:0005743">
    <property type="term" value="C:mitochondrial inner membrane"/>
    <property type="evidence" value="ECO:0007669"/>
    <property type="project" value="UniProtKB-SubCell"/>
</dbReference>
<comment type="similarity">
    <text evidence="2">Belongs to the CBP4 family.</text>
</comment>
<dbReference type="InterPro" id="IPR012420">
    <property type="entry name" value="Cbp4"/>
</dbReference>
<evidence type="ECO:0000313" key="11">
    <source>
        <dbReference type="EMBL" id="CEQ41139.1"/>
    </source>
</evidence>
<keyword evidence="4" id="KW-0999">Mitochondrion inner membrane</keyword>
<evidence type="ECO:0000256" key="10">
    <source>
        <dbReference type="SAM" id="MobiDB-lite"/>
    </source>
</evidence>
<comment type="subcellular location">
    <subcellularLocation>
        <location evidence="1">Mitochondrion inner membrane</location>
        <topology evidence="1">Single-pass membrane protein</topology>
    </subcellularLocation>
</comment>
<evidence type="ECO:0000256" key="2">
    <source>
        <dbReference type="ARBA" id="ARBA00006780"/>
    </source>
</evidence>
<dbReference type="EMBL" id="CENE01000011">
    <property type="protein sequence ID" value="CEQ41139.1"/>
    <property type="molecule type" value="Genomic_DNA"/>
</dbReference>
<keyword evidence="7" id="KW-0472">Membrane</keyword>
<dbReference type="AlphaFoldDB" id="A0A0D6EMH5"/>
<protein>
    <submittedName>
        <fullName evidence="11">SPOSA6832_02829-mRNA-1:cds</fullName>
    </submittedName>
</protein>
<keyword evidence="12" id="KW-1185">Reference proteome</keyword>
<evidence type="ECO:0000256" key="8">
    <source>
        <dbReference type="ARBA" id="ARBA00023186"/>
    </source>
</evidence>
<evidence type="ECO:0000256" key="7">
    <source>
        <dbReference type="ARBA" id="ARBA00023136"/>
    </source>
</evidence>
<comment type="function">
    <text evidence="9">Essential for the assembly of ubiquinol-cytochrome c reductase. It has a direct effect on the correct occurrence of the Rieske protein, core 4, core 5 and apocytochrome b.</text>
</comment>
<feature type="region of interest" description="Disordered" evidence="10">
    <location>
        <begin position="73"/>
        <end position="92"/>
    </location>
</feature>
<proteinExistence type="inferred from homology"/>
<sequence>MSGRIPIGKAIGLTAAITAVGYGIMALTTPTEQEFYDRLSPDLKKKVDEQRRLNAGFREQLAKESQQRLDTINARAKNDAPVWADDMDPKHK</sequence>
<evidence type="ECO:0000256" key="5">
    <source>
        <dbReference type="ARBA" id="ARBA00022989"/>
    </source>
</evidence>
<dbReference type="Pfam" id="PF07960">
    <property type="entry name" value="CBP4"/>
    <property type="match status" value="1"/>
</dbReference>
<keyword evidence="3" id="KW-0812">Transmembrane</keyword>
<name>A0A0D6EMH5_SPOSA</name>
<evidence type="ECO:0000256" key="3">
    <source>
        <dbReference type="ARBA" id="ARBA00022692"/>
    </source>
</evidence>
<reference evidence="12" key="1">
    <citation type="submission" date="2015-02" db="EMBL/GenBank/DDBJ databases">
        <authorList>
            <person name="Gon?alves P."/>
        </authorList>
    </citation>
    <scope>NUCLEOTIDE SEQUENCE [LARGE SCALE GENOMIC DNA]</scope>
</reference>
<evidence type="ECO:0000313" key="12">
    <source>
        <dbReference type="Proteomes" id="UP000243876"/>
    </source>
</evidence>
<evidence type="ECO:0000256" key="9">
    <source>
        <dbReference type="ARBA" id="ARBA00025413"/>
    </source>
</evidence>
<gene>
    <name evidence="11" type="primary">SPOSA6832_02829</name>
</gene>
<dbReference type="OrthoDB" id="5576752at2759"/>
<keyword evidence="6" id="KW-0496">Mitochondrion</keyword>
<organism evidence="11 12">
    <name type="scientific">Sporidiobolus salmonicolor</name>
    <name type="common">Yeast-like fungus</name>
    <name type="synonym">Sporobolomyces salmonicolor</name>
    <dbReference type="NCBI Taxonomy" id="5005"/>
    <lineage>
        <taxon>Eukaryota</taxon>
        <taxon>Fungi</taxon>
        <taxon>Dikarya</taxon>
        <taxon>Basidiomycota</taxon>
        <taxon>Pucciniomycotina</taxon>
        <taxon>Microbotryomycetes</taxon>
        <taxon>Sporidiobolales</taxon>
        <taxon>Sporidiobolaceae</taxon>
        <taxon>Sporobolomyces</taxon>
    </lineage>
</organism>
<dbReference type="Proteomes" id="UP000243876">
    <property type="component" value="Unassembled WGS sequence"/>
</dbReference>
<evidence type="ECO:0000256" key="4">
    <source>
        <dbReference type="ARBA" id="ARBA00022792"/>
    </source>
</evidence>
<evidence type="ECO:0000256" key="6">
    <source>
        <dbReference type="ARBA" id="ARBA00023128"/>
    </source>
</evidence>